<evidence type="ECO:0000313" key="1">
    <source>
        <dbReference type="EMBL" id="USH03819.1"/>
    </source>
</evidence>
<dbReference type="EMBL" id="CP082275">
    <property type="protein sequence ID" value="USH03819.1"/>
    <property type="molecule type" value="Genomic_DNA"/>
</dbReference>
<organism evidence="1 2">
    <name type="scientific">Grimontia kaedaensis</name>
    <dbReference type="NCBI Taxonomy" id="2872157"/>
    <lineage>
        <taxon>Bacteria</taxon>
        <taxon>Pseudomonadati</taxon>
        <taxon>Pseudomonadota</taxon>
        <taxon>Gammaproteobacteria</taxon>
        <taxon>Vibrionales</taxon>
        <taxon>Vibrionaceae</taxon>
        <taxon>Grimontia</taxon>
    </lineage>
</organism>
<keyword evidence="2" id="KW-1185">Reference proteome</keyword>
<name>A0ABY4WXV7_9GAMM</name>
<dbReference type="RefSeq" id="WP_251879157.1">
    <property type="nucleotide sequence ID" value="NZ_CP082275.1"/>
</dbReference>
<gene>
    <name evidence="1" type="ORF">K6Q96_07460</name>
</gene>
<accession>A0ABY4WXV7</accession>
<reference evidence="1" key="1">
    <citation type="submission" date="2021-08" db="EMBL/GenBank/DDBJ databases">
        <authorList>
            <person name="Sakaguchi M."/>
            <person name="Kikuchi T."/>
            <person name="Urbanczyk H."/>
        </authorList>
    </citation>
    <scope>NUCLEOTIDE SEQUENCE</scope>
    <source>
        <strain evidence="1">020920N</strain>
    </source>
</reference>
<protein>
    <submittedName>
        <fullName evidence="1">Immunity 49 family protein</fullName>
    </submittedName>
</protein>
<sequence>MRLKQIETLAVNMAYGDYAELNTAQWPEFESDYISCANYNALTSWYVFGDITGFRAWTAVEAYLKYCDLKDIVSDSMIEVLVLALLGECHALVDEITSQELSLLDESYLVLEYDKGESLHLHRLALLGQFEELDHFVKELTESYNAGRYGRVMTGQVLAIPAAINAELTFYRGLLDGNTALMQTTLDKLSKDFLQAQQEKDEFYRSDYLFSPTAFLLLTVAKQHGISLHHSELVVPAAWLKRSGKNRSYHPTCWPMMLQLPLPKQAFQFSSDVKDYYTGDSAIPKDKAKILCGLLEILHFEDEPSNFCFAKAVKACAVNPTKTSMIAAALYAIYPRADVVQSVSQASMNHWNKEEPQLVVLGNLKYYGIGDVLALAVLNGKKQVLQSLRDFPSLDPKSFRWSNDADDYNTFIKNRAIPGTNEHRFWLFQLALRGDMSTLGQETESVLKRDVSDHAKSEALFFVGLLNRDINEMASAVHKIACEQQGRKSGYFQLSDILAIDALICVLIARHHGLNIDVDTPLLPRDFFTLPAKSDVSELVTYQSLKNAAEVMISSFSSRDHN</sequence>
<evidence type="ECO:0000313" key="2">
    <source>
        <dbReference type="Proteomes" id="UP001056255"/>
    </source>
</evidence>
<proteinExistence type="predicted"/>
<dbReference type="Proteomes" id="UP001056255">
    <property type="component" value="Chromosome I"/>
</dbReference>